<dbReference type="GO" id="GO:0000160">
    <property type="term" value="P:phosphorelay signal transduction system"/>
    <property type="evidence" value="ECO:0007669"/>
    <property type="project" value="UniProtKB-KW"/>
</dbReference>
<gene>
    <name evidence="7" type="ORF">FCI23_50095</name>
</gene>
<comment type="catalytic activity">
    <reaction evidence="1">
        <text>ATP + protein L-histidine = ADP + protein N-phospho-L-histidine.</text>
        <dbReference type="EC" id="2.7.13.3"/>
    </reaction>
</comment>
<evidence type="ECO:0000313" key="8">
    <source>
        <dbReference type="Proteomes" id="UP000305778"/>
    </source>
</evidence>
<dbReference type="OrthoDB" id="227596at2"/>
<dbReference type="PANTHER" id="PTHR24421:SF10">
    <property type="entry name" value="NITRATE_NITRITE SENSOR PROTEIN NARQ"/>
    <property type="match status" value="1"/>
</dbReference>
<keyword evidence="4" id="KW-0418">Kinase</keyword>
<evidence type="ECO:0000256" key="4">
    <source>
        <dbReference type="ARBA" id="ARBA00022777"/>
    </source>
</evidence>
<dbReference type="InterPro" id="IPR036890">
    <property type="entry name" value="HATPase_C_sf"/>
</dbReference>
<accession>A0A4U0RNY2</accession>
<comment type="caution">
    <text evidence="7">The sequence shown here is derived from an EMBL/GenBank/DDBJ whole genome shotgun (WGS) entry which is preliminary data.</text>
</comment>
<keyword evidence="8" id="KW-1185">Reference proteome</keyword>
<keyword evidence="5" id="KW-0902">Two-component regulatory system</keyword>
<dbReference type="EC" id="2.7.13.3" evidence="2"/>
<evidence type="ECO:0000256" key="3">
    <source>
        <dbReference type="ARBA" id="ARBA00022679"/>
    </source>
</evidence>
<dbReference type="EMBL" id="SUMC01000149">
    <property type="protein sequence ID" value="TJZ97077.1"/>
    <property type="molecule type" value="Genomic_DNA"/>
</dbReference>
<evidence type="ECO:0000256" key="5">
    <source>
        <dbReference type="ARBA" id="ARBA00023012"/>
    </source>
</evidence>
<organism evidence="7 8">
    <name type="scientific">Actinacidiphila oryziradicis</name>
    <dbReference type="NCBI Taxonomy" id="2571141"/>
    <lineage>
        <taxon>Bacteria</taxon>
        <taxon>Bacillati</taxon>
        <taxon>Actinomycetota</taxon>
        <taxon>Actinomycetes</taxon>
        <taxon>Kitasatosporales</taxon>
        <taxon>Streptomycetaceae</taxon>
        <taxon>Actinacidiphila</taxon>
    </lineage>
</organism>
<name>A0A4U0RNY2_9ACTN</name>
<proteinExistence type="predicted"/>
<dbReference type="SUPFAM" id="SSF55874">
    <property type="entry name" value="ATPase domain of HSP90 chaperone/DNA topoisomerase II/histidine kinase"/>
    <property type="match status" value="1"/>
</dbReference>
<evidence type="ECO:0000256" key="6">
    <source>
        <dbReference type="SAM" id="MobiDB-lite"/>
    </source>
</evidence>
<reference evidence="7 8" key="1">
    <citation type="submission" date="2019-04" db="EMBL/GenBank/DDBJ databases">
        <title>Streptomyces oryziradicis sp. nov., a novel actinomycete isolated from rhizosphere soil of rice (Oryza sativa L.).</title>
        <authorList>
            <person name="Li C."/>
        </authorList>
    </citation>
    <scope>NUCLEOTIDE SEQUENCE [LARGE SCALE GENOMIC DNA]</scope>
    <source>
        <strain evidence="7 8">NEAU-C40</strain>
    </source>
</reference>
<dbReference type="AlphaFoldDB" id="A0A4U0RNY2"/>
<dbReference type="RefSeq" id="WP_136730647.1">
    <property type="nucleotide sequence ID" value="NZ_SUMC01000149.1"/>
</dbReference>
<dbReference type="InterPro" id="IPR050482">
    <property type="entry name" value="Sensor_HK_TwoCompSys"/>
</dbReference>
<sequence>MRSAPSRPRAGDPKTGQQEALTNTHKHAGRAIAGVTLAYGPESLRIDVRDDGNAAAAHGPGSGYGLIGMRECSPRGSEAGRRPATVGTAAVSGPAIIGTLAVGCNETQRGAAGMSV</sequence>
<feature type="region of interest" description="Disordered" evidence="6">
    <location>
        <begin position="1"/>
        <end position="27"/>
    </location>
</feature>
<evidence type="ECO:0000313" key="7">
    <source>
        <dbReference type="EMBL" id="TJZ97077.1"/>
    </source>
</evidence>
<dbReference type="CDD" id="cd16917">
    <property type="entry name" value="HATPase_UhpB-NarQ-NarX-like"/>
    <property type="match status" value="1"/>
</dbReference>
<protein>
    <recommendedName>
        <fullName evidence="2">histidine kinase</fullName>
        <ecNumber evidence="2">2.7.13.3</ecNumber>
    </recommendedName>
</protein>
<dbReference type="Gene3D" id="3.30.565.10">
    <property type="entry name" value="Histidine kinase-like ATPase, C-terminal domain"/>
    <property type="match status" value="1"/>
</dbReference>
<evidence type="ECO:0000256" key="2">
    <source>
        <dbReference type="ARBA" id="ARBA00012438"/>
    </source>
</evidence>
<keyword evidence="3" id="KW-0808">Transferase</keyword>
<evidence type="ECO:0000256" key="1">
    <source>
        <dbReference type="ARBA" id="ARBA00000085"/>
    </source>
</evidence>
<dbReference type="GO" id="GO:0004673">
    <property type="term" value="F:protein histidine kinase activity"/>
    <property type="evidence" value="ECO:0007669"/>
    <property type="project" value="UniProtKB-EC"/>
</dbReference>
<dbReference type="PANTHER" id="PTHR24421">
    <property type="entry name" value="NITRATE/NITRITE SENSOR PROTEIN NARX-RELATED"/>
    <property type="match status" value="1"/>
</dbReference>
<dbReference type="Proteomes" id="UP000305778">
    <property type="component" value="Unassembled WGS sequence"/>
</dbReference>